<evidence type="ECO:0000259" key="1">
    <source>
        <dbReference type="SMART" id="SM00530"/>
    </source>
</evidence>
<dbReference type="SMART" id="SM00530">
    <property type="entry name" value="HTH_XRE"/>
    <property type="match status" value="1"/>
</dbReference>
<dbReference type="Gene3D" id="1.10.260.40">
    <property type="entry name" value="lambda repressor-like DNA-binding domains"/>
    <property type="match status" value="1"/>
</dbReference>
<dbReference type="InterPro" id="IPR001387">
    <property type="entry name" value="Cro/C1-type_HTH"/>
</dbReference>
<dbReference type="InterPro" id="IPR010982">
    <property type="entry name" value="Lambda_DNA-bd_dom_sf"/>
</dbReference>
<dbReference type="EMBL" id="MT141850">
    <property type="protein sequence ID" value="QJA71152.1"/>
    <property type="molecule type" value="Genomic_DNA"/>
</dbReference>
<organism evidence="2">
    <name type="scientific">viral metagenome</name>
    <dbReference type="NCBI Taxonomy" id="1070528"/>
    <lineage>
        <taxon>unclassified sequences</taxon>
        <taxon>metagenomes</taxon>
        <taxon>organismal metagenomes</taxon>
    </lineage>
</organism>
<gene>
    <name evidence="2" type="ORF">MM415A03354_0002</name>
</gene>
<dbReference type="AlphaFoldDB" id="A0A6M3JQ20"/>
<dbReference type="SUPFAM" id="SSF47413">
    <property type="entry name" value="lambda repressor-like DNA-binding domains"/>
    <property type="match status" value="1"/>
</dbReference>
<protein>
    <submittedName>
        <fullName evidence="2">Putative DNA binding, helix-turn-helix domain containing protein</fullName>
    </submittedName>
</protein>
<evidence type="ECO:0000313" key="2">
    <source>
        <dbReference type="EMBL" id="QJA71152.1"/>
    </source>
</evidence>
<feature type="domain" description="HTH cro/C1-type" evidence="1">
    <location>
        <begin position="7"/>
        <end position="62"/>
    </location>
</feature>
<sequence>MKLNIELIDSRLKELEWSRYRLAKEIGITPNTLYSNLEKGSFRTVKTLSEILGLLETDLVIKG</sequence>
<reference evidence="2" key="1">
    <citation type="submission" date="2020-03" db="EMBL/GenBank/DDBJ databases">
        <title>The deep terrestrial virosphere.</title>
        <authorList>
            <person name="Holmfeldt K."/>
            <person name="Nilsson E."/>
            <person name="Simone D."/>
            <person name="Lopez-Fernandez M."/>
            <person name="Wu X."/>
            <person name="de Brujin I."/>
            <person name="Lundin D."/>
            <person name="Andersson A."/>
            <person name="Bertilsson S."/>
            <person name="Dopson M."/>
        </authorList>
    </citation>
    <scope>NUCLEOTIDE SEQUENCE</scope>
    <source>
        <strain evidence="2">MM415A03354</strain>
    </source>
</reference>
<dbReference type="GO" id="GO:0003677">
    <property type="term" value="F:DNA binding"/>
    <property type="evidence" value="ECO:0007669"/>
    <property type="project" value="InterPro"/>
</dbReference>
<name>A0A6M3JQ20_9ZZZZ</name>
<proteinExistence type="predicted"/>
<accession>A0A6M3JQ20</accession>